<organism evidence="2 3">
    <name type="scientific">Lynx pardinus</name>
    <name type="common">Iberian lynx</name>
    <name type="synonym">Felis pardina</name>
    <dbReference type="NCBI Taxonomy" id="191816"/>
    <lineage>
        <taxon>Eukaryota</taxon>
        <taxon>Metazoa</taxon>
        <taxon>Chordata</taxon>
        <taxon>Craniata</taxon>
        <taxon>Vertebrata</taxon>
        <taxon>Euteleostomi</taxon>
        <taxon>Mammalia</taxon>
        <taxon>Eutheria</taxon>
        <taxon>Laurasiatheria</taxon>
        <taxon>Carnivora</taxon>
        <taxon>Feliformia</taxon>
        <taxon>Felidae</taxon>
        <taxon>Felinae</taxon>
        <taxon>Lynx</taxon>
    </lineage>
</organism>
<name>A0A485P0T7_LYNPA</name>
<dbReference type="AlphaFoldDB" id="A0A485P0T7"/>
<keyword evidence="2" id="KW-0030">Aminoacyl-tRNA synthetase</keyword>
<evidence type="ECO:0000313" key="2">
    <source>
        <dbReference type="EMBL" id="VFV39685.1"/>
    </source>
</evidence>
<protein>
    <submittedName>
        <fullName evidence="2">PREDICTED: isoleucyl-tRNA synthetase</fullName>
    </submittedName>
</protein>
<proteinExistence type="predicted"/>
<dbReference type="GO" id="GO:0004812">
    <property type="term" value="F:aminoacyl-tRNA ligase activity"/>
    <property type="evidence" value="ECO:0007669"/>
    <property type="project" value="UniProtKB-KW"/>
</dbReference>
<keyword evidence="2" id="KW-0436">Ligase</keyword>
<sequence length="98" mass="10408">MDEGVAHIQKIGKKCNLVATDEIVAYYEAKSEGKCPKNVIKSHMEFILATIKAPLEPYPVPTSDKVLTPGKIQLNGSDPEITPTQGLSPPGPACACSS</sequence>
<accession>A0A485P0T7</accession>
<dbReference type="EMBL" id="CAAGRJ010027723">
    <property type="protein sequence ID" value="VFV39685.1"/>
    <property type="molecule type" value="Genomic_DNA"/>
</dbReference>
<evidence type="ECO:0000313" key="3">
    <source>
        <dbReference type="Proteomes" id="UP000386466"/>
    </source>
</evidence>
<feature type="region of interest" description="Disordered" evidence="1">
    <location>
        <begin position="72"/>
        <end position="98"/>
    </location>
</feature>
<reference evidence="2 3" key="1">
    <citation type="submission" date="2019-01" db="EMBL/GenBank/DDBJ databases">
        <authorList>
            <person name="Alioto T."/>
            <person name="Alioto T."/>
        </authorList>
    </citation>
    <scope>NUCLEOTIDE SEQUENCE [LARGE SCALE GENOMIC DNA]</scope>
</reference>
<gene>
    <name evidence="2" type="ORF">LYPA_23C001187</name>
</gene>
<keyword evidence="3" id="KW-1185">Reference proteome</keyword>
<dbReference type="Proteomes" id="UP000386466">
    <property type="component" value="Unassembled WGS sequence"/>
</dbReference>
<evidence type="ECO:0000256" key="1">
    <source>
        <dbReference type="SAM" id="MobiDB-lite"/>
    </source>
</evidence>